<evidence type="ECO:0000313" key="1">
    <source>
        <dbReference type="EMBL" id="SVD27311.1"/>
    </source>
</evidence>
<proteinExistence type="predicted"/>
<feature type="non-terminal residue" evidence="1">
    <location>
        <position position="1"/>
    </location>
</feature>
<organism evidence="1">
    <name type="scientific">marine metagenome</name>
    <dbReference type="NCBI Taxonomy" id="408172"/>
    <lineage>
        <taxon>unclassified sequences</taxon>
        <taxon>metagenomes</taxon>
        <taxon>ecological metagenomes</taxon>
    </lineage>
</organism>
<dbReference type="EMBL" id="UINC01140267">
    <property type="protein sequence ID" value="SVD27311.1"/>
    <property type="molecule type" value="Genomic_DNA"/>
</dbReference>
<reference evidence="1" key="1">
    <citation type="submission" date="2018-05" db="EMBL/GenBank/DDBJ databases">
        <authorList>
            <person name="Lanie J.A."/>
            <person name="Ng W.-L."/>
            <person name="Kazmierczak K.M."/>
            <person name="Andrzejewski T.M."/>
            <person name="Davidsen T.M."/>
            <person name="Wayne K.J."/>
            <person name="Tettelin H."/>
            <person name="Glass J.I."/>
            <person name="Rusch D."/>
            <person name="Podicherti R."/>
            <person name="Tsui H.-C.T."/>
            <person name="Winkler M.E."/>
        </authorList>
    </citation>
    <scope>NUCLEOTIDE SEQUENCE</scope>
</reference>
<sequence>VMIKGGVKPRMLPFCMVRVISFCFRHASETLRPTYQSVSKRYFIVLSATNSNTPIKPTSCTSPTSG</sequence>
<dbReference type="AlphaFoldDB" id="A0A382U0Q0"/>
<accession>A0A382U0Q0</accession>
<gene>
    <name evidence="1" type="ORF">METZ01_LOCUS380165</name>
</gene>
<name>A0A382U0Q0_9ZZZZ</name>
<protein>
    <submittedName>
        <fullName evidence="1">Uncharacterized protein</fullName>
    </submittedName>
</protein>